<name>A0ACC2XS82_9TREE</name>
<reference evidence="1" key="1">
    <citation type="submission" date="2023-04" db="EMBL/GenBank/DDBJ databases">
        <title>Draft Genome sequencing of Naganishia species isolated from polar environments using Oxford Nanopore Technology.</title>
        <authorList>
            <person name="Leo P."/>
            <person name="Venkateswaran K."/>
        </authorList>
    </citation>
    <scope>NUCLEOTIDE SEQUENCE</scope>
    <source>
        <strain evidence="1">DBVPG 5303</strain>
    </source>
</reference>
<dbReference type="EMBL" id="JASBWV010000005">
    <property type="protein sequence ID" value="KAJ9126241.1"/>
    <property type="molecule type" value="Genomic_DNA"/>
</dbReference>
<keyword evidence="2" id="KW-1185">Reference proteome</keyword>
<comment type="caution">
    <text evidence="1">The sequence shown here is derived from an EMBL/GenBank/DDBJ whole genome shotgun (WGS) entry which is preliminary data.</text>
</comment>
<evidence type="ECO:0000313" key="2">
    <source>
        <dbReference type="Proteomes" id="UP001234202"/>
    </source>
</evidence>
<protein>
    <submittedName>
        <fullName evidence="1">Uncharacterized protein</fullName>
    </submittedName>
</protein>
<organism evidence="1 2">
    <name type="scientific">Naganishia onofrii</name>
    <dbReference type="NCBI Taxonomy" id="1851511"/>
    <lineage>
        <taxon>Eukaryota</taxon>
        <taxon>Fungi</taxon>
        <taxon>Dikarya</taxon>
        <taxon>Basidiomycota</taxon>
        <taxon>Agaricomycotina</taxon>
        <taxon>Tremellomycetes</taxon>
        <taxon>Filobasidiales</taxon>
        <taxon>Filobasidiaceae</taxon>
        <taxon>Naganishia</taxon>
    </lineage>
</organism>
<sequence length="544" mass="60277">MPQASRLHTVDIKHAGKAYKVEFDPSKSATDFKDAIYQVTGVPSDRMKVMIASKLLKDTDDLSKFSIKPGQVVTVIGTAGPLPSAPSKPVVFLEDMPESQLAAIRPPLGLQNLGNTCYMNASLQAIRTIPELDPALREYRLSGPSGADKDAAFTQSLKTLFGTMREKTVSEDYVVPLLPLTSLRQVAPQFSEQDPHGGYSQQDADEMWTQTISSLHHALRPAGSPKSFVDQYLSADLQQTLTCDEAPEEPPTTKVDRVLKLDCNISIETNHLMTGIKDSFDQKIEKNSPSLGRTAVYTQKSRLSRLPTNLTIHMVRFYWRQDIQKKAKIMRRVEFPFELDVFDLLSDDLKKQVAPIRDAVRESQKAKEDRAKIRRRTHKAKRTPAVAAGAASSTSDAGSGSVTPMEVDTLEDEATIQQREREKIQELVKKTVGEENMQPVVSVALAVPSFRHGISRFRTDGRVLVGSAIVTHKGPSADSGHYIAWARQEARDDVIPGEEDWYKFDGKFGLDHDKVSVVKKDKIQALAGGGEDSVAYIMLYRAVV</sequence>
<accession>A0ACC2XS82</accession>
<evidence type="ECO:0000313" key="1">
    <source>
        <dbReference type="EMBL" id="KAJ9126241.1"/>
    </source>
</evidence>
<dbReference type="Proteomes" id="UP001234202">
    <property type="component" value="Unassembled WGS sequence"/>
</dbReference>
<proteinExistence type="predicted"/>
<gene>
    <name evidence="1" type="ORF">QFC24_001966</name>
</gene>